<reference evidence="1 2" key="1">
    <citation type="journal article" date="2019" name="Sci. Rep.">
        <title>Orb-weaving spider Araneus ventricosus genome elucidates the spidroin gene catalogue.</title>
        <authorList>
            <person name="Kono N."/>
            <person name="Nakamura H."/>
            <person name="Ohtoshi R."/>
            <person name="Moran D.A.P."/>
            <person name="Shinohara A."/>
            <person name="Yoshida Y."/>
            <person name="Fujiwara M."/>
            <person name="Mori M."/>
            <person name="Tomita M."/>
            <person name="Arakawa K."/>
        </authorList>
    </citation>
    <scope>NUCLEOTIDE SEQUENCE [LARGE SCALE GENOMIC DNA]</scope>
</reference>
<organism evidence="1 2">
    <name type="scientific">Araneus ventricosus</name>
    <name type="common">Orbweaver spider</name>
    <name type="synonym">Epeira ventricosa</name>
    <dbReference type="NCBI Taxonomy" id="182803"/>
    <lineage>
        <taxon>Eukaryota</taxon>
        <taxon>Metazoa</taxon>
        <taxon>Ecdysozoa</taxon>
        <taxon>Arthropoda</taxon>
        <taxon>Chelicerata</taxon>
        <taxon>Arachnida</taxon>
        <taxon>Araneae</taxon>
        <taxon>Araneomorphae</taxon>
        <taxon>Entelegynae</taxon>
        <taxon>Araneoidea</taxon>
        <taxon>Araneidae</taxon>
        <taxon>Araneus</taxon>
    </lineage>
</organism>
<dbReference type="OrthoDB" id="412788at2759"/>
<keyword evidence="2" id="KW-1185">Reference proteome</keyword>
<name>A0A4Y2I700_ARAVE</name>
<protein>
    <recommendedName>
        <fullName evidence="3">Transposase Tc1-like domain-containing protein</fullName>
    </recommendedName>
</protein>
<proteinExistence type="predicted"/>
<evidence type="ECO:0000313" key="2">
    <source>
        <dbReference type="Proteomes" id="UP000499080"/>
    </source>
</evidence>
<dbReference type="AlphaFoldDB" id="A0A4Y2I700"/>
<comment type="caution">
    <text evidence="1">The sequence shown here is derived from an EMBL/GenBank/DDBJ whole genome shotgun (WGS) entry which is preliminary data.</text>
</comment>
<evidence type="ECO:0008006" key="3">
    <source>
        <dbReference type="Google" id="ProtNLM"/>
    </source>
</evidence>
<accession>A0A4Y2I700</accession>
<sequence length="103" mass="11914">MASNQKKSVREITRASRLQISKNTAHRRIIESGHMIHAKMSRRLPLSKLYVSKRLQWARNHMTYGDKWMAVLFSNEKNGTAMDLTGIQNLGKIYEKSPEASRK</sequence>
<dbReference type="Proteomes" id="UP000499080">
    <property type="component" value="Unassembled WGS sequence"/>
</dbReference>
<gene>
    <name evidence="1" type="ORF">AVEN_7274_1</name>
</gene>
<dbReference type="EMBL" id="BGPR01002429">
    <property type="protein sequence ID" value="GBM73290.1"/>
    <property type="molecule type" value="Genomic_DNA"/>
</dbReference>
<evidence type="ECO:0000313" key="1">
    <source>
        <dbReference type="EMBL" id="GBM73290.1"/>
    </source>
</evidence>